<feature type="coiled-coil region" evidence="1">
    <location>
        <begin position="73"/>
        <end position="100"/>
    </location>
</feature>
<organism evidence="3 4">
    <name type="scientific">Bdellovibrio svalbardensis</name>
    <dbReference type="NCBI Taxonomy" id="2972972"/>
    <lineage>
        <taxon>Bacteria</taxon>
        <taxon>Pseudomonadati</taxon>
        <taxon>Bdellovibrionota</taxon>
        <taxon>Bdellovibrionia</taxon>
        <taxon>Bdellovibrionales</taxon>
        <taxon>Pseudobdellovibrionaceae</taxon>
        <taxon>Bdellovibrio</taxon>
    </lineage>
</organism>
<comment type="caution">
    <text evidence="3">The sequence shown here is derived from an EMBL/GenBank/DDBJ whole genome shotgun (WGS) entry which is preliminary data.</text>
</comment>
<keyword evidence="4" id="KW-1185">Reference proteome</keyword>
<keyword evidence="2" id="KW-0472">Membrane</keyword>
<keyword evidence="2" id="KW-1133">Transmembrane helix</keyword>
<feature type="transmembrane region" description="Helical" evidence="2">
    <location>
        <begin position="46"/>
        <end position="69"/>
    </location>
</feature>
<dbReference type="Proteomes" id="UP001152321">
    <property type="component" value="Unassembled WGS sequence"/>
</dbReference>
<keyword evidence="2" id="KW-0812">Transmembrane</keyword>
<name>A0ABT6DPN7_9BACT</name>
<gene>
    <name evidence="3" type="ORF">NWE73_15970</name>
</gene>
<proteinExistence type="predicted"/>
<reference evidence="3" key="1">
    <citation type="submission" date="2022-08" db="EMBL/GenBank/DDBJ databases">
        <title>Novel Bdellovibrio Species Isolated from Svalbard: Designation Bdellovibrio svalbardensis.</title>
        <authorList>
            <person name="Mitchell R.J."/>
            <person name="Choi S.Y."/>
        </authorList>
    </citation>
    <scope>NUCLEOTIDE SEQUENCE</scope>
    <source>
        <strain evidence="3">PAP01</strain>
    </source>
</reference>
<accession>A0ABT6DPN7</accession>
<dbReference type="EMBL" id="JANRMI010000005">
    <property type="protein sequence ID" value="MDG0817879.1"/>
    <property type="molecule type" value="Genomic_DNA"/>
</dbReference>
<evidence type="ECO:0000313" key="3">
    <source>
        <dbReference type="EMBL" id="MDG0817879.1"/>
    </source>
</evidence>
<evidence type="ECO:0000256" key="1">
    <source>
        <dbReference type="SAM" id="Coils"/>
    </source>
</evidence>
<evidence type="ECO:0000256" key="2">
    <source>
        <dbReference type="SAM" id="Phobius"/>
    </source>
</evidence>
<sequence>MLKNSKTPIIIGTSIPLTGYLLWLVFFTQQYHGLKDLADKDAILNFVVVTSAVMACFSLIVHIGFALFFTNKLADSLIEIQNLNERIQGLTEDLSEIANYNQNQVSEVISNISIADPRAAKAHSNLNILNEAAEEMSIRADKTAFEIQRLDNRIKSFFAEDANPKTRGKLSRKWESAYFFK</sequence>
<feature type="transmembrane region" description="Helical" evidence="2">
    <location>
        <begin position="7"/>
        <end position="26"/>
    </location>
</feature>
<evidence type="ECO:0000313" key="4">
    <source>
        <dbReference type="Proteomes" id="UP001152321"/>
    </source>
</evidence>
<protein>
    <submittedName>
        <fullName evidence="3">Uncharacterized protein</fullName>
    </submittedName>
</protein>
<keyword evidence="1" id="KW-0175">Coiled coil</keyword>
<dbReference type="RefSeq" id="WP_277579355.1">
    <property type="nucleotide sequence ID" value="NZ_JANRMI010000005.1"/>
</dbReference>